<dbReference type="InterPro" id="IPR000182">
    <property type="entry name" value="GNAT_dom"/>
</dbReference>
<evidence type="ECO:0000259" key="3">
    <source>
        <dbReference type="PROSITE" id="PS51186"/>
    </source>
</evidence>
<dbReference type="GO" id="GO:0016746">
    <property type="term" value="F:acyltransferase activity"/>
    <property type="evidence" value="ECO:0007669"/>
    <property type="project" value="UniProtKB-KW"/>
</dbReference>
<dbReference type="InterPro" id="IPR050832">
    <property type="entry name" value="Bact_Acetyltransf"/>
</dbReference>
<dbReference type="PANTHER" id="PTHR43877:SF2">
    <property type="entry name" value="AMINOALKYLPHOSPHONATE N-ACETYLTRANSFERASE-RELATED"/>
    <property type="match status" value="1"/>
</dbReference>
<keyword evidence="1 4" id="KW-0808">Transferase</keyword>
<evidence type="ECO:0000313" key="5">
    <source>
        <dbReference type="Proteomes" id="UP001221189"/>
    </source>
</evidence>
<gene>
    <name evidence="4" type="ORF">PRZ03_23305</name>
</gene>
<dbReference type="EC" id="2.3.1.-" evidence="4"/>
<name>A0ABT5KKV1_9BURK</name>
<dbReference type="Pfam" id="PF00583">
    <property type="entry name" value="Acetyltransf_1"/>
    <property type="match status" value="1"/>
</dbReference>
<dbReference type="PANTHER" id="PTHR43877">
    <property type="entry name" value="AMINOALKYLPHOSPHONATE N-ACETYLTRANSFERASE-RELATED-RELATED"/>
    <property type="match status" value="1"/>
</dbReference>
<evidence type="ECO:0000313" key="4">
    <source>
        <dbReference type="EMBL" id="MDC8774501.1"/>
    </source>
</evidence>
<comment type="caution">
    <text evidence="4">The sequence shown here is derived from an EMBL/GenBank/DDBJ whole genome shotgun (WGS) entry which is preliminary data.</text>
</comment>
<evidence type="ECO:0000256" key="2">
    <source>
        <dbReference type="ARBA" id="ARBA00023315"/>
    </source>
</evidence>
<keyword evidence="5" id="KW-1185">Reference proteome</keyword>
<dbReference type="Proteomes" id="UP001221189">
    <property type="component" value="Unassembled WGS sequence"/>
</dbReference>
<dbReference type="RefSeq" id="WP_273602497.1">
    <property type="nucleotide sequence ID" value="NZ_JAQQXT010000024.1"/>
</dbReference>
<keyword evidence="2 4" id="KW-0012">Acyltransferase</keyword>
<reference evidence="4 5" key="1">
    <citation type="submission" date="2022-10" db="EMBL/GenBank/DDBJ databases">
        <title>Paucibacter sp. hw1 Genome sequencing.</title>
        <authorList>
            <person name="Park S."/>
        </authorList>
    </citation>
    <scope>NUCLEOTIDE SEQUENCE [LARGE SCALE GENOMIC DNA]</scope>
    <source>
        <strain evidence="5">hw1</strain>
    </source>
</reference>
<feature type="domain" description="N-acetyltransferase" evidence="3">
    <location>
        <begin position="52"/>
        <end position="203"/>
    </location>
</feature>
<dbReference type="EMBL" id="JAQQXT010000024">
    <property type="protein sequence ID" value="MDC8774501.1"/>
    <property type="molecule type" value="Genomic_DNA"/>
</dbReference>
<accession>A0ABT5KKV1</accession>
<protein>
    <submittedName>
        <fullName evidence="4">GNAT family N-acetyltransferase</fullName>
        <ecNumber evidence="4">2.3.1.-</ecNumber>
    </submittedName>
</protein>
<dbReference type="Gene3D" id="3.40.630.30">
    <property type="match status" value="1"/>
</dbReference>
<sequence>MRRLAASAFQLGALPLQNPFIGSLQALHGQHFGRGQIWVARANDMAKPSAPSTTVKMESMAQPEVQALLTALDQEQERLLQPQPAARPNARAALRRAATRLVVVRDAQMRVIACGALLLHEEYAELACLMVTPSRRGQGMGKLLLSKLEGEALRLGRPLLRLEADVRQHALHHLAEGGGFKRCGPFDERRAHPFGVFMEKLLGS</sequence>
<dbReference type="SUPFAM" id="SSF55729">
    <property type="entry name" value="Acyl-CoA N-acyltransferases (Nat)"/>
    <property type="match status" value="1"/>
</dbReference>
<dbReference type="PROSITE" id="PS51186">
    <property type="entry name" value="GNAT"/>
    <property type="match status" value="1"/>
</dbReference>
<proteinExistence type="predicted"/>
<evidence type="ECO:0000256" key="1">
    <source>
        <dbReference type="ARBA" id="ARBA00022679"/>
    </source>
</evidence>
<organism evidence="4 5">
    <name type="scientific">Roseateles albus</name>
    <dbReference type="NCBI Taxonomy" id="2987525"/>
    <lineage>
        <taxon>Bacteria</taxon>
        <taxon>Pseudomonadati</taxon>
        <taxon>Pseudomonadota</taxon>
        <taxon>Betaproteobacteria</taxon>
        <taxon>Burkholderiales</taxon>
        <taxon>Sphaerotilaceae</taxon>
        <taxon>Roseateles</taxon>
    </lineage>
</organism>
<dbReference type="InterPro" id="IPR016181">
    <property type="entry name" value="Acyl_CoA_acyltransferase"/>
</dbReference>
<dbReference type="CDD" id="cd04301">
    <property type="entry name" value="NAT_SF"/>
    <property type="match status" value="1"/>
</dbReference>